<evidence type="ECO:0000313" key="2">
    <source>
        <dbReference type="EMBL" id="SLM32833.1"/>
    </source>
</evidence>
<gene>
    <name evidence="1" type="ORF">DEMABW1_80176</name>
    <name evidence="2" type="ORF">MTBBW1_80176</name>
</gene>
<dbReference type="EMBL" id="FWEV01000325">
    <property type="protein sequence ID" value="SLM32833.1"/>
    <property type="molecule type" value="Genomic_DNA"/>
</dbReference>
<keyword evidence="3" id="KW-1185">Reference proteome</keyword>
<evidence type="ECO:0000313" key="1">
    <source>
        <dbReference type="EMBL" id="CCO06782.1"/>
    </source>
</evidence>
<dbReference type="AlphaFoldDB" id="L0R5I3"/>
<reference evidence="1" key="1">
    <citation type="submission" date="2012-10" db="EMBL/GenBank/DDBJ databases">
        <authorList>
            <person name="Lefevre C."/>
        </authorList>
    </citation>
    <scope>NUCLEOTIDE SEQUENCE</scope>
    <source>
        <strain evidence="1">BW-1</strain>
    </source>
</reference>
<organism evidence="1">
    <name type="scientific">Desulfamplus magnetovallimortis</name>
    <dbReference type="NCBI Taxonomy" id="1246637"/>
    <lineage>
        <taxon>Bacteria</taxon>
        <taxon>Pseudomonadati</taxon>
        <taxon>Thermodesulfobacteriota</taxon>
        <taxon>Desulfobacteria</taxon>
        <taxon>Desulfobacterales</taxon>
        <taxon>Desulfobacteraceae</taxon>
        <taxon>Desulfamplus</taxon>
    </lineage>
</organism>
<dbReference type="STRING" id="1246637.MTBBW1_80176"/>
<name>L0R5I3_9BACT</name>
<dbReference type="Proteomes" id="UP000191931">
    <property type="component" value="Unassembled WGS sequence"/>
</dbReference>
<protein>
    <submittedName>
        <fullName evidence="1">Uncharacterized protein</fullName>
    </submittedName>
</protein>
<dbReference type="EMBL" id="HF547348">
    <property type="protein sequence ID" value="CCO06782.1"/>
    <property type="molecule type" value="Genomic_DNA"/>
</dbReference>
<sequence>MCMADTLHNLRIENHFTVEIDTNFNIRGWLNAGHDRLQTSSF</sequence>
<reference evidence="1" key="2">
    <citation type="submission" date="2012-12" db="EMBL/GenBank/DDBJ databases">
        <title>Region harboring genes involved in magnetosome formation of Candidatus Desulfamplus magnetosmortis.</title>
        <authorList>
            <person name="Lefevre C.T."/>
            <person name="Bazylinski D.A."/>
        </authorList>
    </citation>
    <scope>NUCLEOTIDE SEQUENCE</scope>
    <source>
        <strain evidence="1">BW-1</strain>
    </source>
</reference>
<reference evidence="2 3" key="3">
    <citation type="submission" date="2017-03" db="EMBL/GenBank/DDBJ databases">
        <authorList>
            <person name="Afonso C.L."/>
            <person name="Miller P.J."/>
            <person name="Scott M.A."/>
            <person name="Spackman E."/>
            <person name="Goraichik I."/>
            <person name="Dimitrov K.M."/>
            <person name="Suarez D.L."/>
            <person name="Swayne D.E."/>
        </authorList>
    </citation>
    <scope>NUCLEOTIDE SEQUENCE [LARGE SCALE GENOMIC DNA]</scope>
    <source>
        <strain evidence="2">PRJEB14757</strain>
    </source>
</reference>
<proteinExistence type="predicted"/>
<evidence type="ECO:0000313" key="3">
    <source>
        <dbReference type="Proteomes" id="UP000191931"/>
    </source>
</evidence>
<accession>L0R5I3</accession>